<comment type="caution">
    <text evidence="5">The sequence shown here is derived from an EMBL/GenBank/DDBJ whole genome shotgun (WGS) entry which is preliminary data.</text>
</comment>
<evidence type="ECO:0000313" key="6">
    <source>
        <dbReference type="Proteomes" id="UP001530293"/>
    </source>
</evidence>
<evidence type="ECO:0000313" key="5">
    <source>
        <dbReference type="EMBL" id="KAL3760918.1"/>
    </source>
</evidence>
<feature type="domain" description="PPIase FKBP-type" evidence="4">
    <location>
        <begin position="240"/>
        <end position="322"/>
    </location>
</feature>
<feature type="region of interest" description="Disordered" evidence="2">
    <location>
        <begin position="62"/>
        <end position="102"/>
    </location>
</feature>
<evidence type="ECO:0000256" key="1">
    <source>
        <dbReference type="PROSITE-ProRule" id="PRU00277"/>
    </source>
</evidence>
<dbReference type="GO" id="GO:0003755">
    <property type="term" value="F:peptidyl-prolyl cis-trans isomerase activity"/>
    <property type="evidence" value="ECO:0007669"/>
    <property type="project" value="UniProtKB-KW"/>
</dbReference>
<feature type="chain" id="PRO_5044777448" description="peptidylprolyl isomerase" evidence="3">
    <location>
        <begin position="22"/>
        <end position="396"/>
    </location>
</feature>
<dbReference type="Proteomes" id="UP001530293">
    <property type="component" value="Unassembled WGS sequence"/>
</dbReference>
<dbReference type="InterPro" id="IPR046357">
    <property type="entry name" value="PPIase_dom_sf"/>
</dbReference>
<dbReference type="EMBL" id="JALLBG020000168">
    <property type="protein sequence ID" value="KAL3760918.1"/>
    <property type="molecule type" value="Genomic_DNA"/>
</dbReference>
<dbReference type="InterPro" id="IPR001179">
    <property type="entry name" value="PPIase_FKBP_dom"/>
</dbReference>
<keyword evidence="6" id="KW-1185">Reference proteome</keyword>
<evidence type="ECO:0000256" key="2">
    <source>
        <dbReference type="SAM" id="MobiDB-lite"/>
    </source>
</evidence>
<organism evidence="5 6">
    <name type="scientific">Discostella pseudostelligera</name>
    <dbReference type="NCBI Taxonomy" id="259834"/>
    <lineage>
        <taxon>Eukaryota</taxon>
        <taxon>Sar</taxon>
        <taxon>Stramenopiles</taxon>
        <taxon>Ochrophyta</taxon>
        <taxon>Bacillariophyta</taxon>
        <taxon>Coscinodiscophyceae</taxon>
        <taxon>Thalassiosirophycidae</taxon>
        <taxon>Stephanodiscales</taxon>
        <taxon>Stephanodiscaceae</taxon>
        <taxon>Discostella</taxon>
    </lineage>
</organism>
<keyword evidence="1" id="KW-0697">Rotamase</keyword>
<gene>
    <name evidence="5" type="ORF">ACHAWU_009597</name>
</gene>
<feature type="compositionally biased region" description="Polar residues" evidence="2">
    <location>
        <begin position="318"/>
        <end position="328"/>
    </location>
</feature>
<feature type="compositionally biased region" description="Low complexity" evidence="2">
    <location>
        <begin position="157"/>
        <end position="166"/>
    </location>
</feature>
<dbReference type="Pfam" id="PF00254">
    <property type="entry name" value="FKBP_C"/>
    <property type="match status" value="1"/>
</dbReference>
<name>A0ABD3MAV1_9STRA</name>
<dbReference type="Gene3D" id="3.10.50.40">
    <property type="match status" value="1"/>
</dbReference>
<dbReference type="PROSITE" id="PS50059">
    <property type="entry name" value="FKBP_PPIASE"/>
    <property type="match status" value="1"/>
</dbReference>
<feature type="region of interest" description="Disordered" evidence="2">
    <location>
        <begin position="148"/>
        <end position="176"/>
    </location>
</feature>
<keyword evidence="3" id="KW-0732">Signal</keyword>
<protein>
    <recommendedName>
        <fullName evidence="1">peptidylprolyl isomerase</fullName>
        <ecNumber evidence="1">5.2.1.8</ecNumber>
    </recommendedName>
</protein>
<evidence type="ECO:0000259" key="4">
    <source>
        <dbReference type="PROSITE" id="PS50059"/>
    </source>
</evidence>
<feature type="signal peptide" evidence="3">
    <location>
        <begin position="1"/>
        <end position="21"/>
    </location>
</feature>
<sequence length="396" mass="42441">MVTIYSSIVGALLAVVGVAHGFSTPVVGGGVVVGLSSSSIKKSCRRESRPPPLTRQQRESLLLGQRNDDDDCNDSGSLNDDAFHHHGKSRQKQNPFTTLPITTNNNSNNSILSSRHHFLSNVACTFLLPTLLATTTFPNPSYALVKGNAPPPKMKPSSSSGSGSSSANTNEGAPKCRNVEECQEMAERAEMQLMQREAEKAALGPKPQIVNGRTRYLDIVDDADGASATSGSDTKLAKVGDIVTIYYKVLKLGKRSYDGLSGEGTVVFSRGYALEDDEKIVGDKSFTFTLGDTQVIQALNDAIPGMTVGSTRRISVTPQSGWEKNTPSCDGGPGGKGTGGELRTDYVVVPTATMVEQEACFDRSKLPFPSTYAQERRMAQRFDQSLIVEVKLVNVA</sequence>
<accession>A0ABD3MAV1</accession>
<feature type="compositionally biased region" description="Gly residues" evidence="2">
    <location>
        <begin position="331"/>
        <end position="340"/>
    </location>
</feature>
<proteinExistence type="predicted"/>
<comment type="catalytic activity">
    <reaction evidence="1">
        <text>[protein]-peptidylproline (omega=180) = [protein]-peptidylproline (omega=0)</text>
        <dbReference type="Rhea" id="RHEA:16237"/>
        <dbReference type="Rhea" id="RHEA-COMP:10747"/>
        <dbReference type="Rhea" id="RHEA-COMP:10748"/>
        <dbReference type="ChEBI" id="CHEBI:83833"/>
        <dbReference type="ChEBI" id="CHEBI:83834"/>
        <dbReference type="EC" id="5.2.1.8"/>
    </reaction>
</comment>
<reference evidence="5 6" key="1">
    <citation type="submission" date="2024-10" db="EMBL/GenBank/DDBJ databases">
        <title>Updated reference genomes for cyclostephanoid diatoms.</title>
        <authorList>
            <person name="Roberts W.R."/>
            <person name="Alverson A.J."/>
        </authorList>
    </citation>
    <scope>NUCLEOTIDE SEQUENCE [LARGE SCALE GENOMIC DNA]</scope>
    <source>
        <strain evidence="5 6">AJA232-27</strain>
    </source>
</reference>
<dbReference type="EC" id="5.2.1.8" evidence="1"/>
<keyword evidence="1" id="KW-0413">Isomerase</keyword>
<dbReference type="SUPFAM" id="SSF54534">
    <property type="entry name" value="FKBP-like"/>
    <property type="match status" value="1"/>
</dbReference>
<dbReference type="AlphaFoldDB" id="A0ABD3MAV1"/>
<feature type="region of interest" description="Disordered" evidence="2">
    <location>
        <begin position="318"/>
        <end position="341"/>
    </location>
</feature>
<evidence type="ECO:0000256" key="3">
    <source>
        <dbReference type="SAM" id="SignalP"/>
    </source>
</evidence>